<feature type="coiled-coil region" evidence="1">
    <location>
        <begin position="53"/>
        <end position="80"/>
    </location>
</feature>
<protein>
    <recommendedName>
        <fullName evidence="4">DUF4214 domain-containing protein</fullName>
    </recommendedName>
</protein>
<evidence type="ECO:0000313" key="3">
    <source>
        <dbReference type="Proteomes" id="UP000029387"/>
    </source>
</evidence>
<accession>A0A087S2X4</accession>
<dbReference type="EMBL" id="JOSZ01000002">
    <property type="protein sequence ID" value="KFM20078.1"/>
    <property type="molecule type" value="Genomic_DNA"/>
</dbReference>
<evidence type="ECO:0000256" key="1">
    <source>
        <dbReference type="SAM" id="Coils"/>
    </source>
</evidence>
<keyword evidence="1" id="KW-0175">Coiled coil</keyword>
<dbReference type="AlphaFoldDB" id="A0A087S2X4"/>
<organism evidence="2 3">
    <name type="scientific">Marine Group I thaumarchaeote SCGC AAA799-P11</name>
    <dbReference type="NCBI Taxonomy" id="1502295"/>
    <lineage>
        <taxon>Archaea</taxon>
        <taxon>Nitrososphaerota</taxon>
        <taxon>Marine Group I</taxon>
    </lineage>
</organism>
<proteinExistence type="predicted"/>
<dbReference type="SUPFAM" id="SSF63825">
    <property type="entry name" value="YWTD domain"/>
    <property type="match status" value="1"/>
</dbReference>
<sequence length="397" mass="45287">MNAVSDSELRALIKNNYLKFLERIPSDGEIEYHFNQIKTKKISLNDLDSIFQNSQEYIDLKEHKNQNQDLSDEFEQIISNNYNFADISDSSSPEPKSILVTCFNEETKKGGVFFLESNSLKKLYDENACYGIFYDKTNSLLFCVARTMPQIVVFKKINNNFQKLKVSFSNYIFSEDAHGCCVLENKIYLVATEGEQNGQKAKGIVAPGKDHVGKIIVSKIICSNDEIIIKDSQIFNPFDCTHHHHINDLSILNDELYLSSHSYCDKNKNFIKKGAISKLNSSLQSTVLHSKTIHPHSVCFFNDRLYVCASGLASIFSIDISHNSTQLEYKGTNAYIRGLLVTKLYFYFGMSITKSRSESKFYNLESGVLQFNRKTGEVKRIKIPDIYDSIYAIISIN</sequence>
<dbReference type="Proteomes" id="UP000029387">
    <property type="component" value="Unassembled WGS sequence"/>
</dbReference>
<name>A0A087S2X4_9ARCH</name>
<reference evidence="2 3" key="1">
    <citation type="submission" date="2014-06" db="EMBL/GenBank/DDBJ databases">
        <authorList>
            <person name="Ngugi D.K."/>
            <person name="Blom J."/>
            <person name="Alam I."/>
            <person name="Rashid M."/>
            <person name="Baalawi W."/>
            <person name="Zhang G."/>
            <person name="Hikmawan T."/>
            <person name="Guan Y."/>
            <person name="Antunes A."/>
            <person name="Siam R."/>
            <person name="El-Dorry H."/>
            <person name="Bajic V."/>
            <person name="Stingl U."/>
        </authorList>
    </citation>
    <scope>NUCLEOTIDE SEQUENCE [LARGE SCALE GENOMIC DNA]</scope>
    <source>
        <strain evidence="2">SCGC AAA799-P11</strain>
    </source>
</reference>
<keyword evidence="3" id="KW-1185">Reference proteome</keyword>
<evidence type="ECO:0000313" key="2">
    <source>
        <dbReference type="EMBL" id="KFM20078.1"/>
    </source>
</evidence>
<comment type="caution">
    <text evidence="2">The sequence shown here is derived from an EMBL/GenBank/DDBJ whole genome shotgun (WGS) entry which is preliminary data.</text>
</comment>
<gene>
    <name evidence="2" type="ORF">AAA799P11_00149</name>
</gene>
<evidence type="ECO:0008006" key="4">
    <source>
        <dbReference type="Google" id="ProtNLM"/>
    </source>
</evidence>